<dbReference type="InterPro" id="IPR003593">
    <property type="entry name" value="AAA+_ATPase"/>
</dbReference>
<dbReference type="InterPro" id="IPR012908">
    <property type="entry name" value="PGAP1-ab_dom-like"/>
</dbReference>
<dbReference type="InterPro" id="IPR029058">
    <property type="entry name" value="AB_hydrolase_fold"/>
</dbReference>
<keyword evidence="5 12" id="KW-0067">ATP-binding</keyword>
<evidence type="ECO:0000256" key="2">
    <source>
        <dbReference type="ARBA" id="ARBA00022448"/>
    </source>
</evidence>
<dbReference type="SUPFAM" id="SSF53474">
    <property type="entry name" value="alpha/beta-Hydrolases"/>
    <property type="match status" value="1"/>
</dbReference>
<protein>
    <submittedName>
        <fullName evidence="12">ABC transporter ATP-binding/permease protein</fullName>
        <ecNumber evidence="12">3.6.3.-</ecNumber>
    </submittedName>
</protein>
<dbReference type="Gene3D" id="3.40.50.1820">
    <property type="entry name" value="alpha/beta hydrolase"/>
    <property type="match status" value="1"/>
</dbReference>
<feature type="transmembrane region" description="Helical" evidence="9">
    <location>
        <begin position="461"/>
        <end position="481"/>
    </location>
</feature>
<gene>
    <name evidence="12" type="ORF">Mal15_07230</name>
</gene>
<dbReference type="EC" id="3.6.3.-" evidence="12"/>
<dbReference type="AlphaFoldDB" id="A0A5B9MAZ7"/>
<evidence type="ECO:0000313" key="13">
    <source>
        <dbReference type="Proteomes" id="UP000321353"/>
    </source>
</evidence>
<dbReference type="PANTHER" id="PTHR48041">
    <property type="entry name" value="ABC TRANSPORTER G FAMILY MEMBER 28"/>
    <property type="match status" value="1"/>
</dbReference>
<evidence type="ECO:0000313" key="12">
    <source>
        <dbReference type="EMBL" id="QEF96695.1"/>
    </source>
</evidence>
<keyword evidence="13" id="KW-1185">Reference proteome</keyword>
<evidence type="ECO:0000256" key="6">
    <source>
        <dbReference type="ARBA" id="ARBA00022989"/>
    </source>
</evidence>
<dbReference type="GO" id="GO:0005524">
    <property type="term" value="F:ATP binding"/>
    <property type="evidence" value="ECO:0007669"/>
    <property type="project" value="UniProtKB-KW"/>
</dbReference>
<dbReference type="GO" id="GO:0016020">
    <property type="term" value="C:membrane"/>
    <property type="evidence" value="ECO:0007669"/>
    <property type="project" value="UniProtKB-SubCell"/>
</dbReference>
<keyword evidence="6 9" id="KW-1133">Transmembrane helix</keyword>
<feature type="transmembrane region" description="Helical" evidence="9">
    <location>
        <begin position="547"/>
        <end position="568"/>
    </location>
</feature>
<dbReference type="PANTHER" id="PTHR48041:SF139">
    <property type="entry name" value="PROTEIN SCARLET"/>
    <property type="match status" value="1"/>
</dbReference>
<keyword evidence="12" id="KW-0378">Hydrolase</keyword>
<dbReference type="Gene3D" id="2.60.200.20">
    <property type="match status" value="1"/>
</dbReference>
<dbReference type="GO" id="GO:0016788">
    <property type="term" value="F:hydrolase activity, acting on ester bonds"/>
    <property type="evidence" value="ECO:0007669"/>
    <property type="project" value="InterPro"/>
</dbReference>
<dbReference type="GO" id="GO:0140359">
    <property type="term" value="F:ABC-type transporter activity"/>
    <property type="evidence" value="ECO:0007669"/>
    <property type="project" value="InterPro"/>
</dbReference>
<feature type="region of interest" description="Disordered" evidence="8">
    <location>
        <begin position="351"/>
        <end position="377"/>
    </location>
</feature>
<evidence type="ECO:0000256" key="3">
    <source>
        <dbReference type="ARBA" id="ARBA00022692"/>
    </source>
</evidence>
<dbReference type="Gene3D" id="3.40.50.300">
    <property type="entry name" value="P-loop containing nucleotide triphosphate hydrolases"/>
    <property type="match status" value="1"/>
</dbReference>
<dbReference type="InterPro" id="IPR013525">
    <property type="entry name" value="ABC2_TM"/>
</dbReference>
<dbReference type="GO" id="GO:0016887">
    <property type="term" value="F:ATP hydrolysis activity"/>
    <property type="evidence" value="ECO:0007669"/>
    <property type="project" value="InterPro"/>
</dbReference>
<dbReference type="InterPro" id="IPR050352">
    <property type="entry name" value="ABCG_transporters"/>
</dbReference>
<dbReference type="KEGG" id="smam:Mal15_07230"/>
<feature type="transmembrane region" description="Helical" evidence="9">
    <location>
        <begin position="502"/>
        <end position="527"/>
    </location>
</feature>
<dbReference type="SUPFAM" id="SSF52540">
    <property type="entry name" value="P-loop containing nucleoside triphosphate hydrolases"/>
    <property type="match status" value="1"/>
</dbReference>
<sequence length="1115" mass="119973">MEGELGETCPCCAAVVGAGQGSCSRCGFPLTAYRTLDVAPCLNLDGGTVARPAIEFQNAGAVIRLAEGGGVIVGRDDQPFDGFDVQTFRHRELQQRHVAFLPGQSDSIWLVDLCPEHRGVFVDGRSMSLSQLVDGAVVQIGPLGWKFNQSKGILTPVTPIAGFDLAVDAEVDGRLTPTKLHLSRGEMTALVGPSGCGKSTLLETIRDGSGLAGDVDTAGRVFFVPQRDLVHHDLRLRDALLAIAGLYGREPLPFEIDAALDSVGLPASAKDKFPGELSGGQLRRFRIAGALLSGAGVIVLDEPDSGLDHETAGEVILLLRSLAIRGATIVAVTHHRHVLDSFDRVITMRPTPDGGAVEGTGDAAQTSAGQSGLPDDQDDVPSAMFRFCNRMAILFRRERQKLTSPKLSRLSLGPLRVPHLMIGMLLVPVLFAVAIAISVPTDPDRDVADGLYGQIGPINRLGFLAVVSVIWMSASGSHLSITRDRELYDYERSYGVTWGQLLSAKSVVLVIAGMLQTLVFAGLLYVIRDRWLARSFFVDERAMQLPGVVLCLLGVSIAATMLGLLISAMAGRGPLLAAAILPVVMMFQILFSAPFAISDPDGYEPLADYESLTVFSQQSDADGEQADEDEWEDDWVEEQRPLWATSLFSYATLSRYGDKWLRSFAVTTEPPEQARTVQWRSAGALAVMSGFCFVASWFVLWIQSTRLGIRRVRAAGVIAAAVILCGPLTPTLAQSPLGQTPAEVSTEASVEPASSTIRLSLVEGRYDENKLRRAMGGRADDTPRWREFGNQDRLGLVALELVGKIEFSLSDDELVIRLKQTPKWDLMKQLAPPRLIGREDVGDVDDVVVFVHGLEGGESTFAGATEALAERGIASMRFDYPNDGPPAEIGRRLAEQLAEFGREHPDARVHLVAHSLGGLVSTWAVTESDFPARTVPHVVTLGTPFRGSALASFHDELELFDVLVRLATGTRGALNTVADGRGEAAEALQPGSAFLLQLHRRERPAGIQFHLAAGTKSFLTKSRRDRLAAALPGELARLAVSKAYAARINQLMDAEELFDGKGDGAVTVESALGLPNPASRKTFPQTHTGLVSADGPLEWVLEVTGLAEPEKPLAK</sequence>
<dbReference type="InterPro" id="IPR000253">
    <property type="entry name" value="FHA_dom"/>
</dbReference>
<keyword evidence="3 9" id="KW-0812">Transmembrane</keyword>
<keyword evidence="7 9" id="KW-0472">Membrane</keyword>
<dbReference type="Proteomes" id="UP000321353">
    <property type="component" value="Chromosome"/>
</dbReference>
<dbReference type="InterPro" id="IPR003439">
    <property type="entry name" value="ABC_transporter-like_ATP-bd"/>
</dbReference>
<feature type="transmembrane region" description="Helical" evidence="9">
    <location>
        <begin position="419"/>
        <end position="441"/>
    </location>
</feature>
<proteinExistence type="predicted"/>
<evidence type="ECO:0000259" key="11">
    <source>
        <dbReference type="PROSITE" id="PS50893"/>
    </source>
</evidence>
<keyword evidence="2" id="KW-0813">Transport</keyword>
<dbReference type="SMART" id="SM00382">
    <property type="entry name" value="AAA"/>
    <property type="match status" value="1"/>
</dbReference>
<evidence type="ECO:0000256" key="1">
    <source>
        <dbReference type="ARBA" id="ARBA00004141"/>
    </source>
</evidence>
<dbReference type="EMBL" id="CP036264">
    <property type="protein sequence ID" value="QEF96695.1"/>
    <property type="molecule type" value="Genomic_DNA"/>
</dbReference>
<evidence type="ECO:0000256" key="8">
    <source>
        <dbReference type="SAM" id="MobiDB-lite"/>
    </source>
</evidence>
<dbReference type="PROSITE" id="PS50006">
    <property type="entry name" value="FHA_DOMAIN"/>
    <property type="match status" value="1"/>
</dbReference>
<accession>A0A5B9MAZ7</accession>
<evidence type="ECO:0000256" key="7">
    <source>
        <dbReference type="ARBA" id="ARBA00023136"/>
    </source>
</evidence>
<feature type="domain" description="ABC transporter" evidence="11">
    <location>
        <begin position="160"/>
        <end position="379"/>
    </location>
</feature>
<keyword evidence="4" id="KW-0547">Nucleotide-binding</keyword>
<evidence type="ECO:0000256" key="9">
    <source>
        <dbReference type="SAM" id="Phobius"/>
    </source>
</evidence>
<dbReference type="InterPro" id="IPR017871">
    <property type="entry name" value="ABC_transporter-like_CS"/>
</dbReference>
<evidence type="ECO:0000259" key="10">
    <source>
        <dbReference type="PROSITE" id="PS50006"/>
    </source>
</evidence>
<feature type="domain" description="FHA" evidence="10">
    <location>
        <begin position="71"/>
        <end position="127"/>
    </location>
</feature>
<dbReference type="InterPro" id="IPR027417">
    <property type="entry name" value="P-loop_NTPase"/>
</dbReference>
<evidence type="ECO:0000256" key="4">
    <source>
        <dbReference type="ARBA" id="ARBA00022741"/>
    </source>
</evidence>
<name>A0A5B9MAZ7_9BACT</name>
<comment type="subcellular location">
    <subcellularLocation>
        <location evidence="1">Membrane</location>
        <topology evidence="1">Multi-pass membrane protein</topology>
    </subcellularLocation>
</comment>
<dbReference type="Pfam" id="PF01061">
    <property type="entry name" value="ABC2_membrane"/>
    <property type="match status" value="1"/>
</dbReference>
<dbReference type="PROSITE" id="PS50893">
    <property type="entry name" value="ABC_TRANSPORTER_2"/>
    <property type="match status" value="1"/>
</dbReference>
<dbReference type="Pfam" id="PF07819">
    <property type="entry name" value="PGAP1"/>
    <property type="match status" value="1"/>
</dbReference>
<feature type="transmembrane region" description="Helical" evidence="9">
    <location>
        <begin position="682"/>
        <end position="702"/>
    </location>
</feature>
<feature type="transmembrane region" description="Helical" evidence="9">
    <location>
        <begin position="575"/>
        <end position="597"/>
    </location>
</feature>
<reference evidence="12 13" key="1">
    <citation type="submission" date="2019-02" db="EMBL/GenBank/DDBJ databases">
        <title>Planctomycetal bacteria perform biofilm scaping via a novel small molecule.</title>
        <authorList>
            <person name="Jeske O."/>
            <person name="Boedeker C."/>
            <person name="Wiegand S."/>
            <person name="Breitling P."/>
            <person name="Kallscheuer N."/>
            <person name="Jogler M."/>
            <person name="Rohde M."/>
            <person name="Petersen J."/>
            <person name="Medema M.H."/>
            <person name="Surup F."/>
            <person name="Jogler C."/>
        </authorList>
    </citation>
    <scope>NUCLEOTIDE SEQUENCE [LARGE SCALE GENOMIC DNA]</scope>
    <source>
        <strain evidence="12 13">Mal15</strain>
    </source>
</reference>
<organism evidence="12 13">
    <name type="scientific">Stieleria maiorica</name>
    <dbReference type="NCBI Taxonomy" id="2795974"/>
    <lineage>
        <taxon>Bacteria</taxon>
        <taxon>Pseudomonadati</taxon>
        <taxon>Planctomycetota</taxon>
        <taxon>Planctomycetia</taxon>
        <taxon>Pirellulales</taxon>
        <taxon>Pirellulaceae</taxon>
        <taxon>Stieleria</taxon>
    </lineage>
</organism>
<dbReference type="Pfam" id="PF00005">
    <property type="entry name" value="ABC_tran"/>
    <property type="match status" value="1"/>
</dbReference>
<evidence type="ECO:0000256" key="5">
    <source>
        <dbReference type="ARBA" id="ARBA00022840"/>
    </source>
</evidence>
<dbReference type="PROSITE" id="PS00211">
    <property type="entry name" value="ABC_TRANSPORTER_1"/>
    <property type="match status" value="1"/>
</dbReference>